<reference evidence="3" key="3">
    <citation type="submission" date="2025-08" db="UniProtKB">
        <authorList>
            <consortium name="Ensembl"/>
        </authorList>
    </citation>
    <scope>IDENTIFICATION</scope>
    <source>
        <strain evidence="3">HSOK</strain>
    </source>
</reference>
<dbReference type="InterPro" id="IPR003598">
    <property type="entry name" value="Ig_sub2"/>
</dbReference>
<reference key="1">
    <citation type="journal article" date="2007" name="Nature">
        <title>The medaka draft genome and insights into vertebrate genome evolution.</title>
        <authorList>
            <person name="Kasahara M."/>
            <person name="Naruse K."/>
            <person name="Sasaki S."/>
            <person name="Nakatani Y."/>
            <person name="Qu W."/>
            <person name="Ahsan B."/>
            <person name="Yamada T."/>
            <person name="Nagayasu Y."/>
            <person name="Doi K."/>
            <person name="Kasai Y."/>
            <person name="Jindo T."/>
            <person name="Kobayashi D."/>
            <person name="Shimada A."/>
            <person name="Toyoda A."/>
            <person name="Kuroki Y."/>
            <person name="Fujiyama A."/>
            <person name="Sasaki T."/>
            <person name="Shimizu A."/>
            <person name="Asakawa S."/>
            <person name="Shimizu N."/>
            <person name="Hashimoto S."/>
            <person name="Yang J."/>
            <person name="Lee Y."/>
            <person name="Matsushima K."/>
            <person name="Sugano S."/>
            <person name="Sakaizumi M."/>
            <person name="Narita T."/>
            <person name="Ohishi K."/>
            <person name="Haga S."/>
            <person name="Ohta F."/>
            <person name="Nomoto H."/>
            <person name="Nogata K."/>
            <person name="Morishita T."/>
            <person name="Endo T."/>
            <person name="Shin-I T."/>
            <person name="Takeda H."/>
            <person name="Morishita S."/>
            <person name="Kohara Y."/>
        </authorList>
    </citation>
    <scope>NUCLEOTIDE SEQUENCE [LARGE SCALE GENOMIC DNA]</scope>
    <source>
        <strain>Hd-rR</strain>
    </source>
</reference>
<dbReference type="PROSITE" id="PS50835">
    <property type="entry name" value="IG_LIKE"/>
    <property type="match status" value="3"/>
</dbReference>
<dbReference type="AlphaFoldDB" id="A0A3P9I302"/>
<organism evidence="3 4">
    <name type="scientific">Oryzias latipes</name>
    <name type="common">Japanese rice fish</name>
    <name type="synonym">Japanese killifish</name>
    <dbReference type="NCBI Taxonomy" id="8090"/>
    <lineage>
        <taxon>Eukaryota</taxon>
        <taxon>Metazoa</taxon>
        <taxon>Chordata</taxon>
        <taxon>Craniata</taxon>
        <taxon>Vertebrata</taxon>
        <taxon>Euteleostomi</taxon>
        <taxon>Actinopterygii</taxon>
        <taxon>Neopterygii</taxon>
        <taxon>Teleostei</taxon>
        <taxon>Neoteleostei</taxon>
        <taxon>Acanthomorphata</taxon>
        <taxon>Ovalentaria</taxon>
        <taxon>Atherinomorphae</taxon>
        <taxon>Beloniformes</taxon>
        <taxon>Adrianichthyidae</taxon>
        <taxon>Oryziinae</taxon>
        <taxon>Oryzias</taxon>
    </lineage>
</organism>
<evidence type="ECO:0000313" key="3">
    <source>
        <dbReference type="Ensembl" id="ENSORLP00015014411.1"/>
    </source>
</evidence>
<dbReference type="SUPFAM" id="SSF48726">
    <property type="entry name" value="Immunoglobulin"/>
    <property type="match status" value="3"/>
</dbReference>
<feature type="domain" description="Ig-like" evidence="2">
    <location>
        <begin position="108"/>
        <end position="198"/>
    </location>
</feature>
<dbReference type="Pfam" id="PF07679">
    <property type="entry name" value="I-set"/>
    <property type="match status" value="1"/>
</dbReference>
<sequence>LCILHIFTKTHRSYWTAGRIQTAPEGSKVHLECSVITSDPQVRVEWILPDLSTLEDSNDKIEFSEGGKLVILNASMSDSGVYHCIIRTKSGVDLMPLRLTIKERSLSPTALNGQKITIKRGGFFSLPCEVTSVLPSQTIWYLPKNQVLLPTQRTRRLEVTENGTLVGRKLMQEDAGEYSCVASNLYGVDMLSHVVEVTEVKRGVKPRINTVTTSMSVLAETDVFLPCKATGNPEPNIVWTKVSTGKVQRSEQVSTEKSVWKLVIHILP</sequence>
<evidence type="ECO:0000259" key="2">
    <source>
        <dbReference type="PROSITE" id="PS50835"/>
    </source>
</evidence>
<dbReference type="SMART" id="SM00408">
    <property type="entry name" value="IGc2"/>
    <property type="match status" value="2"/>
</dbReference>
<dbReference type="Pfam" id="PF13927">
    <property type="entry name" value="Ig_3"/>
    <property type="match status" value="2"/>
</dbReference>
<dbReference type="PIRSF" id="PIRSF000615">
    <property type="entry name" value="TyrPK_CSF1-R"/>
    <property type="match status" value="1"/>
</dbReference>
<reference evidence="3 4" key="2">
    <citation type="submission" date="2017-04" db="EMBL/GenBank/DDBJ databases">
        <title>CpG methylation of centromeres and impact of large insertions on vertebrate speciation.</title>
        <authorList>
            <person name="Ichikawa K."/>
            <person name="Yoshimura J."/>
            <person name="Morishita S."/>
        </authorList>
    </citation>
    <scope>NUCLEOTIDE SEQUENCE</scope>
    <source>
        <strain evidence="3 4">HSOK</strain>
    </source>
</reference>
<dbReference type="InterPro" id="IPR013098">
    <property type="entry name" value="Ig_I-set"/>
</dbReference>
<dbReference type="InterPro" id="IPR036179">
    <property type="entry name" value="Ig-like_dom_sf"/>
</dbReference>
<name>A0A3P9I302_ORYLA</name>
<evidence type="ECO:0000256" key="1">
    <source>
        <dbReference type="ARBA" id="ARBA00023319"/>
    </source>
</evidence>
<dbReference type="InterPro" id="IPR013783">
    <property type="entry name" value="Ig-like_fold"/>
</dbReference>
<dbReference type="Gene3D" id="2.60.40.10">
    <property type="entry name" value="Immunoglobulins"/>
    <property type="match status" value="3"/>
</dbReference>
<dbReference type="PANTHER" id="PTHR10075">
    <property type="entry name" value="BASIGIN RELATED"/>
    <property type="match status" value="1"/>
</dbReference>
<dbReference type="PANTHER" id="PTHR10075:SF14">
    <property type="entry name" value="CELL ADHESION MOLECULE DSCAM2-RELATED"/>
    <property type="match status" value="1"/>
</dbReference>
<feature type="domain" description="Ig-like" evidence="2">
    <location>
        <begin position="206"/>
        <end position="241"/>
    </location>
</feature>
<proteinExistence type="predicted"/>
<dbReference type="Proteomes" id="UP000265200">
    <property type="component" value="Chromosome 10"/>
</dbReference>
<protein>
    <recommendedName>
        <fullName evidence="2">Ig-like domain-containing protein</fullName>
    </recommendedName>
</protein>
<accession>A0A3P9I302</accession>
<dbReference type="InterPro" id="IPR007110">
    <property type="entry name" value="Ig-like_dom"/>
</dbReference>
<dbReference type="Ensembl" id="ENSORLT00015033475.1">
    <property type="protein sequence ID" value="ENSORLP00015014411.1"/>
    <property type="gene ID" value="ENSORLG00015015361.1"/>
</dbReference>
<dbReference type="InterPro" id="IPR003599">
    <property type="entry name" value="Ig_sub"/>
</dbReference>
<dbReference type="SMART" id="SM00409">
    <property type="entry name" value="IG"/>
    <property type="match status" value="2"/>
</dbReference>
<dbReference type="CDD" id="cd00096">
    <property type="entry name" value="Ig"/>
    <property type="match status" value="2"/>
</dbReference>
<feature type="domain" description="Ig-like" evidence="2">
    <location>
        <begin position="25"/>
        <end position="100"/>
    </location>
</feature>
<keyword evidence="1" id="KW-0393">Immunoglobulin domain</keyword>
<evidence type="ECO:0000313" key="4">
    <source>
        <dbReference type="Proteomes" id="UP000265200"/>
    </source>
</evidence>
<reference evidence="3" key="4">
    <citation type="submission" date="2025-09" db="UniProtKB">
        <authorList>
            <consortium name="Ensembl"/>
        </authorList>
    </citation>
    <scope>IDENTIFICATION</scope>
    <source>
        <strain evidence="3">HSOK</strain>
    </source>
</reference>